<keyword evidence="1" id="KW-0812">Transmembrane</keyword>
<organism evidence="2 3">
    <name type="scientific">Miscanthus lutarioriparius</name>
    <dbReference type="NCBI Taxonomy" id="422564"/>
    <lineage>
        <taxon>Eukaryota</taxon>
        <taxon>Viridiplantae</taxon>
        <taxon>Streptophyta</taxon>
        <taxon>Embryophyta</taxon>
        <taxon>Tracheophyta</taxon>
        <taxon>Spermatophyta</taxon>
        <taxon>Magnoliopsida</taxon>
        <taxon>Liliopsida</taxon>
        <taxon>Poales</taxon>
        <taxon>Poaceae</taxon>
        <taxon>PACMAD clade</taxon>
        <taxon>Panicoideae</taxon>
        <taxon>Andropogonodae</taxon>
        <taxon>Andropogoneae</taxon>
        <taxon>Saccharinae</taxon>
        <taxon>Miscanthus</taxon>
    </lineage>
</organism>
<keyword evidence="1" id="KW-1133">Transmembrane helix</keyword>
<gene>
    <name evidence="2" type="ORF">NCGR_LOCUS64041</name>
</gene>
<evidence type="ECO:0000313" key="3">
    <source>
        <dbReference type="Proteomes" id="UP000604825"/>
    </source>
</evidence>
<keyword evidence="1" id="KW-0472">Membrane</keyword>
<name>A0A811SF93_9POAL</name>
<feature type="transmembrane region" description="Helical" evidence="1">
    <location>
        <begin position="85"/>
        <end position="113"/>
    </location>
</feature>
<reference evidence="2" key="1">
    <citation type="submission" date="2020-10" db="EMBL/GenBank/DDBJ databases">
        <authorList>
            <person name="Han B."/>
            <person name="Lu T."/>
            <person name="Zhao Q."/>
            <person name="Huang X."/>
            <person name="Zhao Y."/>
        </authorList>
    </citation>
    <scope>NUCLEOTIDE SEQUENCE</scope>
</reference>
<dbReference type="EMBL" id="CAJGYO010000019">
    <property type="protein sequence ID" value="CAD6339943.1"/>
    <property type="molecule type" value="Genomic_DNA"/>
</dbReference>
<protein>
    <submittedName>
        <fullName evidence="2">Uncharacterized protein</fullName>
    </submittedName>
</protein>
<feature type="transmembrane region" description="Helical" evidence="1">
    <location>
        <begin position="6"/>
        <end position="29"/>
    </location>
</feature>
<dbReference type="AlphaFoldDB" id="A0A811SF93"/>
<evidence type="ECO:0000313" key="2">
    <source>
        <dbReference type="EMBL" id="CAD6339943.1"/>
    </source>
</evidence>
<sequence length="253" mass="25688">MAEGLVPRIIVLALGAGTLGFPDALRVLLDIAGRRSPLTDIAICIFAMAVVTAQALGAMLLSRFVRKARAGGDAPPPRTDRFAQVTLVVSLVVAFLVSACLLVASGAGGLGLLHLVADVARKSPVIAALATGARPLLRVVLEEDHSQSHGAAAASRSTGAGRFGNMTQVASFTGVAAVVGTMLLARFTRKARNAAGAGGRGAAPASAADTRRVDGKLTRLAPYQAVVAFGLLCCLVLTTDAPLESGPDGAKYP</sequence>
<accession>A0A811SF93</accession>
<feature type="transmembrane region" description="Helical" evidence="1">
    <location>
        <begin position="220"/>
        <end position="238"/>
    </location>
</feature>
<feature type="transmembrane region" description="Helical" evidence="1">
    <location>
        <begin position="41"/>
        <end position="65"/>
    </location>
</feature>
<keyword evidence="3" id="KW-1185">Reference proteome</keyword>
<comment type="caution">
    <text evidence="2">The sequence shown here is derived from an EMBL/GenBank/DDBJ whole genome shotgun (WGS) entry which is preliminary data.</text>
</comment>
<proteinExistence type="predicted"/>
<evidence type="ECO:0000256" key="1">
    <source>
        <dbReference type="SAM" id="Phobius"/>
    </source>
</evidence>
<dbReference type="OrthoDB" id="653019at2759"/>
<dbReference type="Proteomes" id="UP000604825">
    <property type="component" value="Unassembled WGS sequence"/>
</dbReference>